<gene>
    <name evidence="2" type="ORF">P8V03_14600</name>
</gene>
<evidence type="ECO:0000256" key="1">
    <source>
        <dbReference type="SAM" id="MobiDB-lite"/>
    </source>
</evidence>
<dbReference type="Proteomes" id="UP001281656">
    <property type="component" value="Unassembled WGS sequence"/>
</dbReference>
<proteinExistence type="predicted"/>
<keyword evidence="3" id="KW-1185">Reference proteome</keyword>
<evidence type="ECO:0008006" key="4">
    <source>
        <dbReference type="Google" id="ProtNLM"/>
    </source>
</evidence>
<organism evidence="2 3">
    <name type="scientific">Clostridium tanneri</name>
    <dbReference type="NCBI Taxonomy" id="3037988"/>
    <lineage>
        <taxon>Bacteria</taxon>
        <taxon>Bacillati</taxon>
        <taxon>Bacillota</taxon>
        <taxon>Clostridia</taxon>
        <taxon>Eubacteriales</taxon>
        <taxon>Clostridiaceae</taxon>
        <taxon>Clostridium</taxon>
    </lineage>
</organism>
<protein>
    <recommendedName>
        <fullName evidence="4">YtxH domain-containing protein</fullName>
    </recommendedName>
</protein>
<feature type="compositionally biased region" description="Basic and acidic residues" evidence="1">
    <location>
        <begin position="10"/>
        <end position="20"/>
    </location>
</feature>
<reference evidence="2 3" key="1">
    <citation type="submission" date="2023-04" db="EMBL/GenBank/DDBJ databases">
        <title>Clostridium tannerae sp. nov., isolated from the fecal material of an alpaca.</title>
        <authorList>
            <person name="Miller S."/>
            <person name="Hendry M."/>
            <person name="King J."/>
            <person name="Sankaranarayanan K."/>
            <person name="Lawson P.A."/>
        </authorList>
    </citation>
    <scope>NUCLEOTIDE SEQUENCE [LARGE SCALE GENOMIC DNA]</scope>
    <source>
        <strain evidence="2 3">A1-XYC3</strain>
    </source>
</reference>
<dbReference type="EMBL" id="JARUJP010000019">
    <property type="protein sequence ID" value="MDW8802377.1"/>
    <property type="molecule type" value="Genomic_DNA"/>
</dbReference>
<evidence type="ECO:0000313" key="3">
    <source>
        <dbReference type="Proteomes" id="UP001281656"/>
    </source>
</evidence>
<sequence length="337" mass="39685">MSENNNSNGEIKDNKAGYEDVNRQENQFIPNNTSVNPGPNTYYNEGQMRNIQLENRIPEVNSRNYRPRENNQYNPNNRPGFNDPTYQANYNQNPRNYYRGDDRMNYRNGYTNNYSMNYPNSYPVNYMNNYPNGYQNNYRDGYPNNYSTNYRDGYVNNYSMNYSNNYPNNYPSNYRAGNDYGDGYPCPNYYDDYDYDDCCEPRRPYYGGPRPYGRPRVGAWCANMRGYDPYYNYGMMPNSWWNQRMITDFINRPKVNNFFRGVGIATVGLILAPSVARTLRPIVVKAVQGVMNTSDEFRNIFADAKEDIEDIFAESKWEGSNNERYGFGENENHNKEC</sequence>
<name>A0ABU4JWA1_9CLOT</name>
<dbReference type="RefSeq" id="WP_318798725.1">
    <property type="nucleotide sequence ID" value="NZ_JARUJP010000019.1"/>
</dbReference>
<feature type="compositionally biased region" description="Polar residues" evidence="1">
    <location>
        <begin position="70"/>
        <end position="87"/>
    </location>
</feature>
<evidence type="ECO:0000313" key="2">
    <source>
        <dbReference type="EMBL" id="MDW8802377.1"/>
    </source>
</evidence>
<comment type="caution">
    <text evidence="2">The sequence shown here is derived from an EMBL/GenBank/DDBJ whole genome shotgun (WGS) entry which is preliminary data.</text>
</comment>
<feature type="region of interest" description="Disordered" evidence="1">
    <location>
        <begin position="55"/>
        <end position="87"/>
    </location>
</feature>
<accession>A0ABU4JWA1</accession>
<feature type="region of interest" description="Disordered" evidence="1">
    <location>
        <begin position="1"/>
        <end position="20"/>
    </location>
</feature>